<dbReference type="InterPro" id="IPR036812">
    <property type="entry name" value="NAD(P)_OxRdtase_dom_sf"/>
</dbReference>
<dbReference type="Pfam" id="PF00078">
    <property type="entry name" value="RVT_1"/>
    <property type="match status" value="1"/>
</dbReference>
<dbReference type="InterPro" id="IPR000477">
    <property type="entry name" value="RT_dom"/>
</dbReference>
<dbReference type="PRINTS" id="PR00069">
    <property type="entry name" value="ALDKETRDTASE"/>
</dbReference>
<dbReference type="InterPro" id="IPR036188">
    <property type="entry name" value="FAD/NAD-bd_sf"/>
</dbReference>
<dbReference type="SUPFAM" id="SSF56672">
    <property type="entry name" value="DNA/RNA polymerases"/>
    <property type="match status" value="1"/>
</dbReference>
<keyword evidence="4" id="KW-0274">FAD</keyword>
<feature type="region of interest" description="Disordered" evidence="5">
    <location>
        <begin position="1016"/>
        <end position="1060"/>
    </location>
</feature>
<evidence type="ECO:0000259" key="7">
    <source>
        <dbReference type="PROSITE" id="PS00624"/>
    </source>
</evidence>
<dbReference type="OrthoDB" id="409464at2759"/>
<evidence type="ECO:0000313" key="9">
    <source>
        <dbReference type="Proteomes" id="UP000186817"/>
    </source>
</evidence>
<dbReference type="InterPro" id="IPR020471">
    <property type="entry name" value="AKR"/>
</dbReference>
<dbReference type="PANTHER" id="PTHR11552:SF147">
    <property type="entry name" value="CHOLINE DEHYDROGENASE, MITOCHONDRIAL"/>
    <property type="match status" value="1"/>
</dbReference>
<dbReference type="InterPro" id="IPR043502">
    <property type="entry name" value="DNA/RNA_pol_sf"/>
</dbReference>
<evidence type="ECO:0000256" key="2">
    <source>
        <dbReference type="ARBA" id="ARBA00010790"/>
    </source>
</evidence>
<proteinExistence type="inferred from homology"/>
<dbReference type="InterPro" id="IPR007867">
    <property type="entry name" value="GMC_OxRtase_C"/>
</dbReference>
<comment type="caution">
    <text evidence="8">The sequence shown here is derived from an EMBL/GenBank/DDBJ whole genome shotgun (WGS) entry which is preliminary data.</text>
</comment>
<accession>A0A1Q9CXC2</accession>
<feature type="region of interest" description="Disordered" evidence="5">
    <location>
        <begin position="888"/>
        <end position="917"/>
    </location>
</feature>
<dbReference type="InterPro" id="IPR036691">
    <property type="entry name" value="Endo/exonu/phosph_ase_sf"/>
</dbReference>
<dbReference type="Proteomes" id="UP000186817">
    <property type="component" value="Unassembled WGS sequence"/>
</dbReference>
<keyword evidence="6" id="KW-0732">Signal</keyword>
<feature type="compositionally biased region" description="Pro residues" evidence="5">
    <location>
        <begin position="901"/>
        <end position="912"/>
    </location>
</feature>
<dbReference type="InterPro" id="IPR012132">
    <property type="entry name" value="GMC_OxRdtase"/>
</dbReference>
<dbReference type="Gene3D" id="3.20.20.100">
    <property type="entry name" value="NADP-dependent oxidoreductase domain"/>
    <property type="match status" value="2"/>
</dbReference>
<feature type="compositionally biased region" description="Basic and acidic residues" evidence="5">
    <location>
        <begin position="1033"/>
        <end position="1043"/>
    </location>
</feature>
<keyword evidence="3" id="KW-0285">Flavoprotein</keyword>
<dbReference type="EMBL" id="LSRX01000854">
    <property type="protein sequence ID" value="OLP87568.1"/>
    <property type="molecule type" value="Genomic_DNA"/>
</dbReference>
<evidence type="ECO:0000256" key="4">
    <source>
        <dbReference type="ARBA" id="ARBA00022827"/>
    </source>
</evidence>
<comment type="similarity">
    <text evidence="2">Belongs to the GMC oxidoreductase family.</text>
</comment>
<dbReference type="InterPro" id="IPR000172">
    <property type="entry name" value="GMC_OxRdtase_N"/>
</dbReference>
<feature type="signal peptide" evidence="6">
    <location>
        <begin position="1"/>
        <end position="17"/>
    </location>
</feature>
<comment type="cofactor">
    <cofactor evidence="1">
        <name>FAD</name>
        <dbReference type="ChEBI" id="CHEBI:57692"/>
    </cofactor>
</comment>
<dbReference type="InterPro" id="IPR023210">
    <property type="entry name" value="NADP_OxRdtase_dom"/>
</dbReference>
<feature type="compositionally biased region" description="Basic residues" evidence="5">
    <location>
        <begin position="1044"/>
        <end position="1053"/>
    </location>
</feature>
<feature type="domain" description="Glucose-methanol-choline oxidoreductase N-terminal" evidence="7">
    <location>
        <begin position="2507"/>
        <end position="2521"/>
    </location>
</feature>
<gene>
    <name evidence="8" type="primary">betA</name>
    <name evidence="8" type="ORF">AK812_SmicGene31201</name>
</gene>
<protein>
    <submittedName>
        <fullName evidence="8">Oxygen-dependent choline dehydrogenase</fullName>
    </submittedName>
</protein>
<evidence type="ECO:0000313" key="8">
    <source>
        <dbReference type="EMBL" id="OLP87568.1"/>
    </source>
</evidence>
<dbReference type="GO" id="GO:0016614">
    <property type="term" value="F:oxidoreductase activity, acting on CH-OH group of donors"/>
    <property type="evidence" value="ECO:0007669"/>
    <property type="project" value="InterPro"/>
</dbReference>
<dbReference type="Gene3D" id="3.30.410.40">
    <property type="match status" value="1"/>
</dbReference>
<evidence type="ECO:0000256" key="3">
    <source>
        <dbReference type="ARBA" id="ARBA00022630"/>
    </source>
</evidence>
<dbReference type="PANTHER" id="PTHR11552">
    <property type="entry name" value="GLUCOSE-METHANOL-CHOLINE GMC OXIDOREDUCTASE"/>
    <property type="match status" value="1"/>
</dbReference>
<dbReference type="PROSITE" id="PS00062">
    <property type="entry name" value="ALDOKETO_REDUCTASE_2"/>
    <property type="match status" value="1"/>
</dbReference>
<feature type="chain" id="PRO_5012457969" evidence="6">
    <location>
        <begin position="18"/>
        <end position="2760"/>
    </location>
</feature>
<sequence length="2760" mass="304192">MKLAFTVLAAGLAVTEGDQVVQQRPTFRKPFPDPALFRRSRRLAQEGGKPERLRFEVEDGGYQFNYEFAGASKVEHVFNLDSEGVHGIRCTAGRENHLEIFWANLTAAAAAALRKDAVISGSPEWQCSFSIPAKSRNSRIQSSGPLLRVMEVEALATSRSLCTRLRVVPTSPVEIFRDLYIDLSWHPVGRSADRRLQACSTDHHYSLNYDCESQRASQSHVVGPFTCSNCYALLDITPDFRPTVSANPRGSPCSCPANLELGLNGPQSVSSNWTQLFSQRTGNLLNTIGFVMPMFGTLVSAINSWTVNMGIFANYELKGQADVRSILQGVLQTKRVYEWTGAEVGWTSSEGFFYTLGTVSSSGNTSTPDLKDFSADLAVDLAPCVSLDLNYDQEIMSSASACLEGNVAYVTQRATTSVAADAVSGTSQANDEQLCVDLYKFETDGDLELLGSNDPYAGWCYMGKCHYTGYEHMSGGEAAFDDGWSCMNIRTASLSDNRLYVEVWEDDTGWDEVFTERGSIDLTSEAMDFHKRIALTSSSKSGGTYAYLSLKVRRSSLRLLSQTGNESSINGPCGQSLYAGAGISGGLSGFKLPSVWEHNGTVLVDPISLGSVRTEMQRVVCKDLPASGDAMVSLSTRYGHDQGLQEGLKKSGVPSKEVYISSKIPPERMGFDETLAAAAETMSTDSEYSRYARVCSSTLEYARVCSGTLEYARDDPLAGSGLAQAELRPGLRSRLLGLVLFGFFTPFNEQDWSECRRSTWEALQALKRAGEVRHIGVSNYELPHLVELETQHSLPDVLQIEFHPWWRRTDLLAWSKEHGVQLVAYGSLGGVASDWLGDGALADLGKEQGKEDGGDFADHRRHDEAEAGAEVGVGGHRASEDEAELLSELVSEGPSPELDPDAPPAGPPPPRPEPQHQFSVEVSHAVASVLLRYVDWTGRVLTRVRGRIEEATGITIEVRAMAWHEEVHRDITFVRADPLEGEEPTAADGTSMESVVIEPARVERLANTFLVHTGDAGSLGTAPTSSSSSGRRSGRDTEPDVKAKARPIRKHRTPVTPAGPAQGAIRALTWNAGGLHVQVFQEVETFLRDAQLDLMLIQETKWSTDMQRSSRGHHYVHSAGANKLDKVGGVLTIISEKLAKASDLQFIDVHPGRLLHVRVQTRRATLDVLNCYQYALNEKPGTHERRQASHGKLATFTFGRLESQIDFIIARQAQAQPIARQAGIMGDFPVACWREPTSAIHHPISAIISLPYRLWRPPEAKPAVRIDNEALIRDLQSKAPSPALQQLQERARTHDCHTLAQLDVHLLQAAAELYPRQRQAQDDAEQPLQLANCAREMWGLFRRMKKHKFTAQGVFDAWRDWAKFTQAHRLHKERSVARSKLRRNELLDQALAPKSKPKRLQLHKDGRMLSPTAELQWIVEEFGKRYGSSFSSPAEFPVREHPPVQVQETQVQALLGELQVRKAVPPGAVFMKLLIQNARTTVTNLVKEWPQTAYVSGRSTSTAIKMVMAHCSKIRQQCKQARLNIHQQFMGVERAPCSGGLQICLDMSAAFDSVSWADIQAALELAHIDPSVQELLLQWLRQVRYRFHHRANTAIIVPAWGLRQGCVASPALWAIYTVLICRAIDQKFGPGWMAEHGSLYADDAHFRWEFRGFTQFEGVMKEIRQVLAVFRRFGLRVNQDKTKAVLALTGALRSKLTKHYIRKAGEDRRLLLSPGEPQQWLPLVDQAEYLGIIVSYQNFEAQSVRHRVAKANARRWVLAPILHSRRLSPRYKLNIWRSCVQTSMTYGLHCMALSPALHQELQLNAMKHIRAITSDWAHVTGHTHEEILLKYRIPTVKEVLAQAHARERQQGLVSGDWMYSGVWHDCIDASLQQSTLDVDSEADDEDVREDVPSVVLAQQSEVIQEAEKGDEEMDQFFGSVSPAPSESLSSTTDTPQGKRRREFQTPGPRGHGGVGEIKAGGKFQVWNAQLRHLEVDREKPTVPDGQMQLVIQQMVECFKQPVIDQFHCTRRMTEAMDSQATFLMSISVRSEAAAKLWSLLWDLQGSCVLQLIGVAYKREGLWPSPWALRLRELTHRCAGLVGRYLQCSHGGMMFICYKGNGKQGLTVAQLLLNWATSQGVSVIPSARSEQHMLENLNCCKKKLSHGASKFLSSQPDWLQRRIQPDPRFITVPGVSLEEFGGPVPPSHARLDLFGAVDQLHMGVLCQQCWHEHFQPYPCCHPSFGPEGLASCWGTGFVFLDCCLPPSILKLTLPLAIPWLPEEVDFIVVGAGSAGSVAASRLARRGFSVALLESGGSGYAGGVDSHPNPSAPEQADHWYVNDIEWGLGKVTRVTQIIHGRGLGGTSSVNGRYYTRTYLPFDREVVLKAYEDVEADLEMHTEDLDSGRSPWQAAILDALAEAGVPFRQNASMLWHSASVGPTQRIARCRSGMSLGPSSYHCALGAEKLGVGGVGGEGGEGVRVVLQAHVAKIILERGRARGVLVGSAGPSGSNGQAVARCRHGVVVSAGALQTPALLQRSGIGSREDAQRLGIKLEVESPAVGGHLKDHQYLAFRVRTPLPCREPLGAPSGSLYAFYSRLGGPSRSRGRWRRPSLELQMLPRCTASNLLELKSFLILLRSRSAGRVLARSMDPSEPPGVLLDPFAGNASDVVSLLNGLRELYSVLQKAWPELSFEPSYEDLMKDEVAGRHCAQFLGSWQHPMGTCLLGKVLDARLGLRGVRGLWVADASVLPDWALAGHPDAGIRAVGSLVATFAAEDSGAA</sequence>
<feature type="compositionally biased region" description="Low complexity" evidence="5">
    <location>
        <begin position="1919"/>
        <end position="1930"/>
    </location>
</feature>
<dbReference type="SUPFAM" id="SSF51905">
    <property type="entry name" value="FAD/NAD(P)-binding domain"/>
    <property type="match status" value="1"/>
</dbReference>
<dbReference type="SUPFAM" id="SSF51430">
    <property type="entry name" value="NAD(P)-linked oxidoreductase"/>
    <property type="match status" value="2"/>
</dbReference>
<evidence type="ECO:0000256" key="6">
    <source>
        <dbReference type="SAM" id="SignalP"/>
    </source>
</evidence>
<dbReference type="PROSITE" id="PS00624">
    <property type="entry name" value="GMC_OXRED_2"/>
    <property type="match status" value="1"/>
</dbReference>
<dbReference type="GO" id="GO:0050660">
    <property type="term" value="F:flavin adenine dinucleotide binding"/>
    <property type="evidence" value="ECO:0007669"/>
    <property type="project" value="InterPro"/>
</dbReference>
<dbReference type="Gene3D" id="3.60.10.10">
    <property type="entry name" value="Endonuclease/exonuclease/phosphatase"/>
    <property type="match status" value="1"/>
</dbReference>
<dbReference type="Gene3D" id="3.50.50.60">
    <property type="entry name" value="FAD/NAD(P)-binding domain"/>
    <property type="match status" value="1"/>
</dbReference>
<organism evidence="8 9">
    <name type="scientific">Symbiodinium microadriaticum</name>
    <name type="common">Dinoflagellate</name>
    <name type="synonym">Zooxanthella microadriatica</name>
    <dbReference type="NCBI Taxonomy" id="2951"/>
    <lineage>
        <taxon>Eukaryota</taxon>
        <taxon>Sar</taxon>
        <taxon>Alveolata</taxon>
        <taxon>Dinophyceae</taxon>
        <taxon>Suessiales</taxon>
        <taxon>Symbiodiniaceae</taxon>
        <taxon>Symbiodinium</taxon>
    </lineage>
</organism>
<dbReference type="InterPro" id="IPR018170">
    <property type="entry name" value="Aldo/ket_reductase_CS"/>
</dbReference>
<keyword evidence="9" id="KW-1185">Reference proteome</keyword>
<evidence type="ECO:0000256" key="5">
    <source>
        <dbReference type="SAM" id="MobiDB-lite"/>
    </source>
</evidence>
<dbReference type="Pfam" id="PF00732">
    <property type="entry name" value="GMC_oxred_N"/>
    <property type="match status" value="1"/>
</dbReference>
<dbReference type="Pfam" id="PF00248">
    <property type="entry name" value="Aldo_ket_red"/>
    <property type="match status" value="1"/>
</dbReference>
<evidence type="ECO:0000256" key="1">
    <source>
        <dbReference type="ARBA" id="ARBA00001974"/>
    </source>
</evidence>
<feature type="region of interest" description="Disordered" evidence="5">
    <location>
        <begin position="1908"/>
        <end position="1957"/>
    </location>
</feature>
<dbReference type="Pfam" id="PF05199">
    <property type="entry name" value="GMC_oxred_C"/>
    <property type="match status" value="1"/>
</dbReference>
<name>A0A1Q9CXC2_SYMMI</name>
<dbReference type="SUPFAM" id="SSF56219">
    <property type="entry name" value="DNase I-like"/>
    <property type="match status" value="1"/>
</dbReference>
<reference evidence="8 9" key="1">
    <citation type="submission" date="2016-02" db="EMBL/GenBank/DDBJ databases">
        <title>Genome analysis of coral dinoflagellate symbionts highlights evolutionary adaptations to a symbiotic lifestyle.</title>
        <authorList>
            <person name="Aranda M."/>
            <person name="Li Y."/>
            <person name="Liew Y.J."/>
            <person name="Baumgarten S."/>
            <person name="Simakov O."/>
            <person name="Wilson M."/>
            <person name="Piel J."/>
            <person name="Ashoor H."/>
            <person name="Bougouffa S."/>
            <person name="Bajic V.B."/>
            <person name="Ryu T."/>
            <person name="Ravasi T."/>
            <person name="Bayer T."/>
            <person name="Micklem G."/>
            <person name="Kim H."/>
            <person name="Bhak J."/>
            <person name="Lajeunesse T.C."/>
            <person name="Voolstra C.R."/>
        </authorList>
    </citation>
    <scope>NUCLEOTIDE SEQUENCE [LARGE SCALE GENOMIC DNA]</scope>
    <source>
        <strain evidence="8 9">CCMP2467</strain>
    </source>
</reference>